<dbReference type="AlphaFoldDB" id="A0A4Y7THD9"/>
<dbReference type="STRING" id="71717.A0A4Y7THD9"/>
<dbReference type="PANTHER" id="PTHR36223:SF1">
    <property type="entry name" value="TRANSCRIPTION ELONGATION FACTOR EAF N-TERMINAL DOMAIN-CONTAINING PROTEIN"/>
    <property type="match status" value="1"/>
</dbReference>
<keyword evidence="4" id="KW-1185">Reference proteome</keyword>
<dbReference type="Proteomes" id="UP000298030">
    <property type="component" value="Unassembled WGS sequence"/>
</dbReference>
<dbReference type="Pfam" id="PF25534">
    <property type="entry name" value="DUF7918"/>
    <property type="match status" value="1"/>
</dbReference>
<reference evidence="3 4" key="1">
    <citation type="journal article" date="2019" name="Nat. Ecol. Evol.">
        <title>Megaphylogeny resolves global patterns of mushroom evolution.</title>
        <authorList>
            <person name="Varga T."/>
            <person name="Krizsan K."/>
            <person name="Foldi C."/>
            <person name="Dima B."/>
            <person name="Sanchez-Garcia M."/>
            <person name="Sanchez-Ramirez S."/>
            <person name="Szollosi G.J."/>
            <person name="Szarkandi J.G."/>
            <person name="Papp V."/>
            <person name="Albert L."/>
            <person name="Andreopoulos W."/>
            <person name="Angelini C."/>
            <person name="Antonin V."/>
            <person name="Barry K.W."/>
            <person name="Bougher N.L."/>
            <person name="Buchanan P."/>
            <person name="Buyck B."/>
            <person name="Bense V."/>
            <person name="Catcheside P."/>
            <person name="Chovatia M."/>
            <person name="Cooper J."/>
            <person name="Damon W."/>
            <person name="Desjardin D."/>
            <person name="Finy P."/>
            <person name="Geml J."/>
            <person name="Haridas S."/>
            <person name="Hughes K."/>
            <person name="Justo A."/>
            <person name="Karasinski D."/>
            <person name="Kautmanova I."/>
            <person name="Kiss B."/>
            <person name="Kocsube S."/>
            <person name="Kotiranta H."/>
            <person name="LaButti K.M."/>
            <person name="Lechner B.E."/>
            <person name="Liimatainen K."/>
            <person name="Lipzen A."/>
            <person name="Lukacs Z."/>
            <person name="Mihaltcheva S."/>
            <person name="Morgado L.N."/>
            <person name="Niskanen T."/>
            <person name="Noordeloos M.E."/>
            <person name="Ohm R.A."/>
            <person name="Ortiz-Santana B."/>
            <person name="Ovrebo C."/>
            <person name="Racz N."/>
            <person name="Riley R."/>
            <person name="Savchenko A."/>
            <person name="Shiryaev A."/>
            <person name="Soop K."/>
            <person name="Spirin V."/>
            <person name="Szebenyi C."/>
            <person name="Tomsovsky M."/>
            <person name="Tulloss R.E."/>
            <person name="Uehling J."/>
            <person name="Grigoriev I.V."/>
            <person name="Vagvolgyi C."/>
            <person name="Papp T."/>
            <person name="Martin F.M."/>
            <person name="Miettinen O."/>
            <person name="Hibbett D.S."/>
            <person name="Nagy L.G."/>
        </authorList>
    </citation>
    <scope>NUCLEOTIDE SEQUENCE [LARGE SCALE GENOMIC DNA]</scope>
    <source>
        <strain evidence="3 4">FP101781</strain>
    </source>
</reference>
<feature type="compositionally biased region" description="Basic and acidic residues" evidence="1">
    <location>
        <begin position="322"/>
        <end position="338"/>
    </location>
</feature>
<dbReference type="InterPro" id="IPR057678">
    <property type="entry name" value="DUF7918"/>
</dbReference>
<evidence type="ECO:0000313" key="4">
    <source>
        <dbReference type="Proteomes" id="UP000298030"/>
    </source>
</evidence>
<feature type="region of interest" description="Disordered" evidence="1">
    <location>
        <begin position="315"/>
        <end position="338"/>
    </location>
</feature>
<feature type="region of interest" description="Disordered" evidence="1">
    <location>
        <begin position="277"/>
        <end position="298"/>
    </location>
</feature>
<feature type="domain" description="DUF7918" evidence="2">
    <location>
        <begin position="8"/>
        <end position="214"/>
    </location>
</feature>
<feature type="compositionally biased region" description="Low complexity" evidence="1">
    <location>
        <begin position="220"/>
        <end position="231"/>
    </location>
</feature>
<evidence type="ECO:0000259" key="2">
    <source>
        <dbReference type="Pfam" id="PF25534"/>
    </source>
</evidence>
<name>A0A4Y7THD9_COPMI</name>
<dbReference type="PANTHER" id="PTHR36223">
    <property type="entry name" value="BETA-LACTAMASE-TYPE TRANSPEPTIDASE FOLD DOMAIN CONTAINING PROTEIN"/>
    <property type="match status" value="1"/>
</dbReference>
<feature type="compositionally biased region" description="Basic and acidic residues" evidence="1">
    <location>
        <begin position="244"/>
        <end position="254"/>
    </location>
</feature>
<protein>
    <recommendedName>
        <fullName evidence="2">DUF7918 domain-containing protein</fullName>
    </recommendedName>
</protein>
<dbReference type="EMBL" id="QPFP01000012">
    <property type="protein sequence ID" value="TEB33411.1"/>
    <property type="molecule type" value="Genomic_DNA"/>
</dbReference>
<evidence type="ECO:0000313" key="3">
    <source>
        <dbReference type="EMBL" id="TEB33411.1"/>
    </source>
</evidence>
<accession>A0A4Y7THD9</accession>
<sequence length="338" mass="37203">MPVSPHGFEAWIEVEGRRLEEFRAESEGDKLVCWIPCEAGKDFAIGCSVPLYRLRTTNHSIFAYLDGTSASLISNVVRQNLFTGYPETRLFSEELVKGAHATRAFQFGSLELTDDDTFLHAPAKQFGEITVTFNSVQAYVETTTDAVKGSTWKDYYRAHERSKKGVSHCVKLGEEKPRAAGVKHNKAIGAQKVCTIVFKYRQMDVLVADGIAPRREHSTRTNAAASSSTSAPQGAIGPSSGKRKMNEVKEEDQIARNLLDPTDHDIERMENELAAMKAKKAQGGSNGSQPSAKRVKQEHKHAFIPGEIIDLTNLPSGSGTRVKQEPKASFHGEVIDLT</sequence>
<gene>
    <name evidence="3" type="ORF">FA13DRAFT_1812610</name>
</gene>
<feature type="region of interest" description="Disordered" evidence="1">
    <location>
        <begin position="215"/>
        <end position="257"/>
    </location>
</feature>
<dbReference type="OrthoDB" id="3364132at2759"/>
<comment type="caution">
    <text evidence="3">The sequence shown here is derived from an EMBL/GenBank/DDBJ whole genome shotgun (WGS) entry which is preliminary data.</text>
</comment>
<evidence type="ECO:0000256" key="1">
    <source>
        <dbReference type="SAM" id="MobiDB-lite"/>
    </source>
</evidence>
<proteinExistence type="predicted"/>
<organism evidence="3 4">
    <name type="scientific">Coprinellus micaceus</name>
    <name type="common">Glistening ink-cap mushroom</name>
    <name type="synonym">Coprinus micaceus</name>
    <dbReference type="NCBI Taxonomy" id="71717"/>
    <lineage>
        <taxon>Eukaryota</taxon>
        <taxon>Fungi</taxon>
        <taxon>Dikarya</taxon>
        <taxon>Basidiomycota</taxon>
        <taxon>Agaricomycotina</taxon>
        <taxon>Agaricomycetes</taxon>
        <taxon>Agaricomycetidae</taxon>
        <taxon>Agaricales</taxon>
        <taxon>Agaricineae</taxon>
        <taxon>Psathyrellaceae</taxon>
        <taxon>Coprinellus</taxon>
    </lineage>
</organism>